<accession>A0ABU3EX12</accession>
<evidence type="ECO:0000313" key="2">
    <source>
        <dbReference type="Proteomes" id="UP001252875"/>
    </source>
</evidence>
<evidence type="ECO:0000313" key="1">
    <source>
        <dbReference type="EMBL" id="MDT2598486.1"/>
    </source>
</evidence>
<keyword evidence="2" id="KW-1185">Reference proteome</keyword>
<dbReference type="RefSeq" id="WP_311821218.1">
    <property type="nucleotide sequence ID" value="NZ_JARPYF010000001.1"/>
</dbReference>
<gene>
    <name evidence="1" type="ORF">P7D85_01795</name>
</gene>
<organism evidence="1 2">
    <name type="scientific">Enterococcus hulanensis</name>
    <dbReference type="NCBI Taxonomy" id="2559929"/>
    <lineage>
        <taxon>Bacteria</taxon>
        <taxon>Bacillati</taxon>
        <taxon>Bacillota</taxon>
        <taxon>Bacilli</taxon>
        <taxon>Lactobacillales</taxon>
        <taxon>Enterococcaceae</taxon>
        <taxon>Enterococcus</taxon>
    </lineage>
</organism>
<proteinExistence type="predicted"/>
<comment type="caution">
    <text evidence="1">The sequence shown here is derived from an EMBL/GenBank/DDBJ whole genome shotgun (WGS) entry which is preliminary data.</text>
</comment>
<dbReference type="EMBL" id="JARPYI010000001">
    <property type="protein sequence ID" value="MDT2598486.1"/>
    <property type="molecule type" value="Genomic_DNA"/>
</dbReference>
<dbReference type="Proteomes" id="UP001252875">
    <property type="component" value="Unassembled WGS sequence"/>
</dbReference>
<protein>
    <submittedName>
        <fullName evidence="1">Uncharacterized protein</fullName>
    </submittedName>
</protein>
<sequence>MSNETLSERVLYNNKISEEWLELVDNAPEFNRFDLTNISALLVAPCDLGTLVIRDGQPSLSKKNTLKTLDSFFKTHRFFDYSLTKRCFKSIKEFPSYKVPFVNWHYALFPLERPKNCMWLNPLDIYDLKTIHGRCFAELTNGLVLETPTQMRSIIDQAEKAIYVLCYLRREYSLTDHYNGDPLDYVQLPQTPFLKSIRNRSLLQHWVTERGVFHQRYLHESLLKYSSKYIEPVDVL</sequence>
<name>A0ABU3EX12_9ENTE</name>
<reference evidence="1 2" key="1">
    <citation type="submission" date="2023-03" db="EMBL/GenBank/DDBJ databases">
        <authorList>
            <person name="Shen W."/>
            <person name="Cai J."/>
        </authorList>
    </citation>
    <scope>NUCLEOTIDE SEQUENCE [LARGE SCALE GENOMIC DNA]</scope>
    <source>
        <strain evidence="1 2">D6-4</strain>
    </source>
</reference>